<dbReference type="Gene3D" id="3.40.630.30">
    <property type="match status" value="1"/>
</dbReference>
<dbReference type="Proteomes" id="UP000197679">
    <property type="component" value="Chromosome"/>
</dbReference>
<dbReference type="Pfam" id="PF00583">
    <property type="entry name" value="Acetyltransf_1"/>
    <property type="match status" value="1"/>
</dbReference>
<dbReference type="InterPro" id="IPR016181">
    <property type="entry name" value="Acyl_CoA_acyltransferase"/>
</dbReference>
<dbReference type="GeneID" id="33313980"/>
<gene>
    <name evidence="3" type="ORF">Mia14_0425</name>
</gene>
<feature type="domain" description="N-acetyltransferase" evidence="2">
    <location>
        <begin position="7"/>
        <end position="147"/>
    </location>
</feature>
<dbReference type="InterPro" id="IPR050769">
    <property type="entry name" value="NAT_camello-type"/>
</dbReference>
<dbReference type="InterPro" id="IPR000182">
    <property type="entry name" value="GNAT_dom"/>
</dbReference>
<dbReference type="PANTHER" id="PTHR13947">
    <property type="entry name" value="GNAT FAMILY N-ACETYLTRANSFERASE"/>
    <property type="match status" value="1"/>
</dbReference>
<evidence type="ECO:0000313" key="4">
    <source>
        <dbReference type="Proteomes" id="UP000197679"/>
    </source>
</evidence>
<evidence type="ECO:0000313" key="3">
    <source>
        <dbReference type="EMBL" id="ASI13743.1"/>
    </source>
</evidence>
<dbReference type="EMBL" id="CP019964">
    <property type="protein sequence ID" value="ASI13743.1"/>
    <property type="molecule type" value="Genomic_DNA"/>
</dbReference>
<accession>A0A218NMQ9</accession>
<protein>
    <submittedName>
        <fullName evidence="3">GNAT family N-acetyltransferase</fullName>
    </submittedName>
</protein>
<reference evidence="3 4" key="1">
    <citation type="journal article" date="2017" name="Nat. Commun.">
        <title>'ARMAN' archaea depend on association with euryarchaeal host in culture and in situ.</title>
        <authorList>
            <person name="Golyshina O."/>
            <person name="Toshchakov S."/>
            <person name="Makarova K."/>
            <person name="Gavrilov S."/>
            <person name="Korzhenkov A."/>
            <person name="La Cono V."/>
            <person name="Arcadi E."/>
            <person name="Nechitaylo T."/>
            <person name="Ferrer M."/>
            <person name="Kublanov I."/>
            <person name="Wolf Y."/>
            <person name="Yakimov M."/>
            <person name="Golyshin P."/>
            <person name="Slesarev A."/>
            <person name="Kozyavkin S."/>
        </authorList>
    </citation>
    <scope>NUCLEOTIDE SEQUENCE [LARGE SCALE GENOMIC DNA]</scope>
    <source>
        <strain evidence="3 4">Mia14</strain>
    </source>
</reference>
<organism evidence="3 4">
    <name type="scientific">Candidatus Mancarchaeum acidiphilum</name>
    <dbReference type="NCBI Taxonomy" id="1920749"/>
    <lineage>
        <taxon>Archaea</taxon>
        <taxon>Candidatus Micrarchaeota</taxon>
        <taxon>Candidatus Mancarchaeum</taxon>
    </lineage>
</organism>
<keyword evidence="4" id="KW-1185">Reference proteome</keyword>
<evidence type="ECO:0000259" key="2">
    <source>
        <dbReference type="PROSITE" id="PS51186"/>
    </source>
</evidence>
<dbReference type="RefSeq" id="WP_088819928.1">
    <property type="nucleotide sequence ID" value="NZ_CP019964.1"/>
</dbReference>
<name>A0A218NMQ9_9ARCH</name>
<dbReference type="KEGG" id="marh:Mia14_0425"/>
<sequence>MENADNVTLKEATDSDEKGLTRLYRKLYEGDEDQDFFKSKAIPSYFKSGSKVFIARSGNDTIGFVWAIYYEHIKSKGIGIIEELYVDDGYRGRGIGKELVSKAIDYLKKKKVLVVIVTTDPQMEDAQKFYKAVGFKVSREWFYYPLP</sequence>
<dbReference type="AlphaFoldDB" id="A0A218NMQ9"/>
<keyword evidence="1 3" id="KW-0808">Transferase</keyword>
<dbReference type="PANTHER" id="PTHR13947:SF37">
    <property type="entry name" value="LD18367P"/>
    <property type="match status" value="1"/>
</dbReference>
<dbReference type="CDD" id="cd04301">
    <property type="entry name" value="NAT_SF"/>
    <property type="match status" value="1"/>
</dbReference>
<dbReference type="GO" id="GO:0008080">
    <property type="term" value="F:N-acetyltransferase activity"/>
    <property type="evidence" value="ECO:0007669"/>
    <property type="project" value="InterPro"/>
</dbReference>
<proteinExistence type="predicted"/>
<evidence type="ECO:0000256" key="1">
    <source>
        <dbReference type="ARBA" id="ARBA00022679"/>
    </source>
</evidence>
<dbReference type="OrthoDB" id="38613at2157"/>
<dbReference type="SUPFAM" id="SSF55729">
    <property type="entry name" value="Acyl-CoA N-acyltransferases (Nat)"/>
    <property type="match status" value="1"/>
</dbReference>
<dbReference type="PROSITE" id="PS51186">
    <property type="entry name" value="GNAT"/>
    <property type="match status" value="1"/>
</dbReference>